<reference evidence="1 2" key="1">
    <citation type="submission" date="2019-06" db="EMBL/GenBank/DDBJ databases">
        <title>Genomic insights into carbon and energy metabolism of Deferribacter autotrophicus revealed new metabolic traits in the phylum Deferribacteres.</title>
        <authorList>
            <person name="Slobodkin A.I."/>
            <person name="Slobodkina G.B."/>
            <person name="Allioux M."/>
            <person name="Alain K."/>
            <person name="Jebbar M."/>
            <person name="Shadrin V."/>
            <person name="Kublanov I.V."/>
            <person name="Toshchakov S.V."/>
            <person name="Bonch-Osmolovskaya E.A."/>
        </authorList>
    </citation>
    <scope>NUCLEOTIDE SEQUENCE [LARGE SCALE GENOMIC DNA]</scope>
    <source>
        <strain evidence="1 2">SL50</strain>
    </source>
</reference>
<evidence type="ECO:0000313" key="1">
    <source>
        <dbReference type="EMBL" id="KAA0257298.1"/>
    </source>
</evidence>
<proteinExistence type="predicted"/>
<protein>
    <submittedName>
        <fullName evidence="1">Uncharacterized protein</fullName>
    </submittedName>
</protein>
<dbReference type="EMBL" id="VFJB01000008">
    <property type="protein sequence ID" value="KAA0257298.1"/>
    <property type="molecule type" value="Genomic_DNA"/>
</dbReference>
<dbReference type="AlphaFoldDB" id="A0A5A8F0C6"/>
<dbReference type="RefSeq" id="WP_149266971.1">
    <property type="nucleotide sequence ID" value="NZ_VFJB01000008.1"/>
</dbReference>
<gene>
    <name evidence="1" type="ORF">FHQ18_09620</name>
</gene>
<evidence type="ECO:0000313" key="2">
    <source>
        <dbReference type="Proteomes" id="UP000322876"/>
    </source>
</evidence>
<accession>A0A5A8F0C6</accession>
<dbReference type="Proteomes" id="UP000322876">
    <property type="component" value="Unassembled WGS sequence"/>
</dbReference>
<sequence length="138" mass="16369">MGKIIKLTSETYERLANLAKPFETEEALINRLIDFYIQQNNKSKVIRGYNEKDKVKKPLLIFHPDEFTFFKDILSKKIAYGIIYYKNGDKEYITWKAHKLKPTSNLRANLYSGYLRNWRKKGIVKFEISTNIDDLNLK</sequence>
<dbReference type="OrthoDB" id="6399719at2"/>
<keyword evidence="2" id="KW-1185">Reference proteome</keyword>
<name>A0A5A8F0C6_9BACT</name>
<comment type="caution">
    <text evidence="1">The sequence shown here is derived from an EMBL/GenBank/DDBJ whole genome shotgun (WGS) entry which is preliminary data.</text>
</comment>
<organism evidence="1 2">
    <name type="scientific">Deferribacter autotrophicus</name>
    <dbReference type="NCBI Taxonomy" id="500465"/>
    <lineage>
        <taxon>Bacteria</taxon>
        <taxon>Pseudomonadati</taxon>
        <taxon>Deferribacterota</taxon>
        <taxon>Deferribacteres</taxon>
        <taxon>Deferribacterales</taxon>
        <taxon>Deferribacteraceae</taxon>
        <taxon>Deferribacter</taxon>
    </lineage>
</organism>